<dbReference type="InterPro" id="IPR027417">
    <property type="entry name" value="P-loop_NTPase"/>
</dbReference>
<evidence type="ECO:0000256" key="4">
    <source>
        <dbReference type="ARBA" id="ARBA00023212"/>
    </source>
</evidence>
<keyword evidence="3 5" id="KW-0067">ATP-binding</keyword>
<feature type="region of interest" description="Disordered" evidence="8">
    <location>
        <begin position="93"/>
        <end position="122"/>
    </location>
</feature>
<evidence type="ECO:0000256" key="5">
    <source>
        <dbReference type="PROSITE-ProRule" id="PRU00283"/>
    </source>
</evidence>
<dbReference type="GO" id="GO:0005524">
    <property type="term" value="F:ATP binding"/>
    <property type="evidence" value="ECO:0007669"/>
    <property type="project" value="UniProtKB-UniRule"/>
</dbReference>
<dbReference type="PROSITE" id="PS50067">
    <property type="entry name" value="KINESIN_MOTOR_2"/>
    <property type="match status" value="1"/>
</dbReference>
<feature type="coiled-coil region" evidence="7">
    <location>
        <begin position="350"/>
        <end position="387"/>
    </location>
</feature>
<evidence type="ECO:0000256" key="6">
    <source>
        <dbReference type="RuleBase" id="RU000394"/>
    </source>
</evidence>
<dbReference type="GO" id="GO:0008017">
    <property type="term" value="F:microtubule binding"/>
    <property type="evidence" value="ECO:0007669"/>
    <property type="project" value="InterPro"/>
</dbReference>
<dbReference type="PANTHER" id="PTHR47972">
    <property type="entry name" value="KINESIN-LIKE PROTEIN KLP-3"/>
    <property type="match status" value="1"/>
</dbReference>
<evidence type="ECO:0000256" key="8">
    <source>
        <dbReference type="SAM" id="MobiDB-lite"/>
    </source>
</evidence>
<protein>
    <recommendedName>
        <fullName evidence="6">Kinesin-like protein</fullName>
    </recommendedName>
</protein>
<dbReference type="PANTHER" id="PTHR47972:SF65">
    <property type="entry name" value="KINESIN-LIKE PROTEIN"/>
    <property type="match status" value="1"/>
</dbReference>
<gene>
    <name evidence="10" type="ORF">D5F01_LYC04639</name>
</gene>
<keyword evidence="11" id="KW-1185">Reference proteome</keyword>
<name>A0A6G0IWK2_LARCR</name>
<feature type="binding site" evidence="5">
    <location>
        <begin position="479"/>
        <end position="486"/>
    </location>
    <ligand>
        <name>ATP</name>
        <dbReference type="ChEBI" id="CHEBI:30616"/>
    </ligand>
</feature>
<keyword evidence="4" id="KW-0963">Cytoplasm</keyword>
<dbReference type="Proteomes" id="UP000424527">
    <property type="component" value="Unassembled WGS sequence"/>
</dbReference>
<keyword evidence="6" id="KW-0493">Microtubule</keyword>
<feature type="domain" description="Kinesin motor" evidence="9">
    <location>
        <begin position="405"/>
        <end position="715"/>
    </location>
</feature>
<keyword evidence="5 6" id="KW-0505">Motor protein</keyword>
<keyword evidence="4" id="KW-0206">Cytoskeleton</keyword>
<dbReference type="InterPro" id="IPR027640">
    <property type="entry name" value="Kinesin-like_fam"/>
</dbReference>
<organism evidence="10 11">
    <name type="scientific">Larimichthys crocea</name>
    <name type="common">Large yellow croaker</name>
    <name type="synonym">Pseudosciaena crocea</name>
    <dbReference type="NCBI Taxonomy" id="215358"/>
    <lineage>
        <taxon>Eukaryota</taxon>
        <taxon>Metazoa</taxon>
        <taxon>Chordata</taxon>
        <taxon>Craniata</taxon>
        <taxon>Vertebrata</taxon>
        <taxon>Euteleostomi</taxon>
        <taxon>Actinopterygii</taxon>
        <taxon>Neopterygii</taxon>
        <taxon>Teleostei</taxon>
        <taxon>Neoteleostei</taxon>
        <taxon>Acanthomorphata</taxon>
        <taxon>Eupercaria</taxon>
        <taxon>Sciaenidae</taxon>
        <taxon>Larimichthys</taxon>
    </lineage>
</organism>
<accession>A0A6G0IWK2</accession>
<dbReference type="EMBL" id="REGW02000005">
    <property type="protein sequence ID" value="KAE8295898.1"/>
    <property type="molecule type" value="Genomic_DNA"/>
</dbReference>
<evidence type="ECO:0000256" key="7">
    <source>
        <dbReference type="SAM" id="Coils"/>
    </source>
</evidence>
<comment type="similarity">
    <text evidence="5 6">Belongs to the TRAFAC class myosin-kinesin ATPase superfamily. Kinesin family.</text>
</comment>
<dbReference type="Pfam" id="PF00225">
    <property type="entry name" value="Kinesin"/>
    <property type="match status" value="1"/>
</dbReference>
<dbReference type="GO" id="GO:0003777">
    <property type="term" value="F:microtubule motor activity"/>
    <property type="evidence" value="ECO:0007669"/>
    <property type="project" value="InterPro"/>
</dbReference>
<dbReference type="SUPFAM" id="SSF52540">
    <property type="entry name" value="P-loop containing nucleoside triphosphate hydrolases"/>
    <property type="match status" value="1"/>
</dbReference>
<dbReference type="PRINTS" id="PR00380">
    <property type="entry name" value="KINESINHEAVY"/>
</dbReference>
<evidence type="ECO:0000313" key="11">
    <source>
        <dbReference type="Proteomes" id="UP000424527"/>
    </source>
</evidence>
<dbReference type="AlphaFoldDB" id="A0A6G0IWK2"/>
<dbReference type="SMART" id="SM00129">
    <property type="entry name" value="KISc"/>
    <property type="match status" value="1"/>
</dbReference>
<feature type="region of interest" description="Disordered" evidence="8">
    <location>
        <begin position="1"/>
        <end position="45"/>
    </location>
</feature>
<dbReference type="InterPro" id="IPR036961">
    <property type="entry name" value="Kinesin_motor_dom_sf"/>
</dbReference>
<dbReference type="Gene3D" id="3.40.850.10">
    <property type="entry name" value="Kinesin motor domain"/>
    <property type="match status" value="1"/>
</dbReference>
<dbReference type="GO" id="GO:0007018">
    <property type="term" value="P:microtubule-based movement"/>
    <property type="evidence" value="ECO:0007669"/>
    <property type="project" value="InterPro"/>
</dbReference>
<evidence type="ECO:0000313" key="10">
    <source>
        <dbReference type="EMBL" id="KAE8295898.1"/>
    </source>
</evidence>
<sequence>MGSGASVSEASRPERQEAGQAEAEPGQPSTPAGRSDATLQETVAEGEEVSLDFESFLHNNGTLYSCFNHHGNRVYVDESQNLQPFPKEWYSQGHFLTPNNESSGQAHAPASSQPAVREDDRTGSIYIQGKGTVMTYMFEERVNVCRFWDPHSGVWLLLPLQWEINVEFVKARVQRVMSTLPGLVDQKEITAALRQCNYDPEEVISVYLTMFGEILLQASAGGNHNYADLNSFRALLERDRVIEDLRQKLQTKEKEVDNLFQRNSYLAREVRYLSEVVQHLNQKLAELEADQQEAREKIRSLLNRRAPAVPPAKTITKPAVDTDQLRQVSRLTRELNVSNKQLRSTVHQALTDMKNQLEELKGAAGKLTQVEQEAAGEVEELRSLYRKEAVERKSLYNKLLELQGNIRVFCRCRKTTASSSCLEKTDDQEVVVVQKGSKKKFQFDKVYSQTSTQEDVFAGTLPVITSCVDGYNVCILAYGQTGSGKTYTMMGSKENPGVNIRSIRELLRICAEKEKVSYTLKISMLEIYNDSLNDLLTKSASAALDIRVQGKSVSVPGLTQIQVQTEADILNVMEMGEKNRKIASTKLNTQSSRSHLVVALEVEGSDEVSGLTSRGTLTLCDLAGSERISKTEAEGQRLVEAAAINKSLTALGQVFSALKCNALHVPFRNSKLTHLLQPCLSGDAKCCVFVNVSPDVSDAVETLSTLQFGSTIRQVSLGKATQNIVLAKTTRLRSKPRRR</sequence>
<feature type="coiled-coil region" evidence="7">
    <location>
        <begin position="235"/>
        <end position="304"/>
    </location>
</feature>
<evidence type="ECO:0000256" key="2">
    <source>
        <dbReference type="ARBA" id="ARBA00022741"/>
    </source>
</evidence>
<proteinExistence type="inferred from homology"/>
<dbReference type="GO" id="GO:0005874">
    <property type="term" value="C:microtubule"/>
    <property type="evidence" value="ECO:0007669"/>
    <property type="project" value="UniProtKB-KW"/>
</dbReference>
<feature type="compositionally biased region" description="Polar residues" evidence="8">
    <location>
        <begin position="27"/>
        <end position="41"/>
    </location>
</feature>
<keyword evidence="2 5" id="KW-0547">Nucleotide-binding</keyword>
<reference evidence="10 11" key="1">
    <citation type="submission" date="2019-07" db="EMBL/GenBank/DDBJ databases">
        <title>Chromosome genome assembly for large yellow croaker.</title>
        <authorList>
            <person name="Xiao S."/>
        </authorList>
    </citation>
    <scope>NUCLEOTIDE SEQUENCE [LARGE SCALE GENOMIC DNA]</scope>
    <source>
        <strain evidence="10">JMULYC20181020</strain>
        <tissue evidence="10">Muscle</tissue>
    </source>
</reference>
<evidence type="ECO:0000256" key="3">
    <source>
        <dbReference type="ARBA" id="ARBA00022840"/>
    </source>
</evidence>
<keyword evidence="7" id="KW-0175">Coiled coil</keyword>
<comment type="subcellular location">
    <subcellularLocation>
        <location evidence="1">Cytoplasm</location>
        <location evidence="1">Cytoskeleton</location>
    </subcellularLocation>
</comment>
<dbReference type="InterPro" id="IPR001752">
    <property type="entry name" value="Kinesin_motor_dom"/>
</dbReference>
<dbReference type="InterPro" id="IPR019821">
    <property type="entry name" value="Kinesin_motor_CS"/>
</dbReference>
<evidence type="ECO:0000256" key="1">
    <source>
        <dbReference type="ARBA" id="ARBA00004245"/>
    </source>
</evidence>
<dbReference type="PROSITE" id="PS00411">
    <property type="entry name" value="KINESIN_MOTOR_1"/>
    <property type="match status" value="1"/>
</dbReference>
<feature type="compositionally biased region" description="Polar residues" evidence="8">
    <location>
        <begin position="97"/>
        <end position="114"/>
    </location>
</feature>
<evidence type="ECO:0000259" key="9">
    <source>
        <dbReference type="PROSITE" id="PS50067"/>
    </source>
</evidence>
<comment type="caution">
    <text evidence="10">The sequence shown here is derived from an EMBL/GenBank/DDBJ whole genome shotgun (WGS) entry which is preliminary data.</text>
</comment>